<dbReference type="SUPFAM" id="SSF51126">
    <property type="entry name" value="Pectin lyase-like"/>
    <property type="match status" value="1"/>
</dbReference>
<dbReference type="Proteomes" id="UP001054801">
    <property type="component" value="Chromosome"/>
</dbReference>
<dbReference type="InterPro" id="IPR013783">
    <property type="entry name" value="Ig-like_fold"/>
</dbReference>
<evidence type="ECO:0000256" key="4">
    <source>
        <dbReference type="ARBA" id="ARBA00022837"/>
    </source>
</evidence>
<dbReference type="RefSeq" id="WP_236502048.1">
    <property type="nucleotide sequence ID" value="NZ_CP091244.1"/>
</dbReference>
<dbReference type="SUPFAM" id="SSF103647">
    <property type="entry name" value="TSP type-3 repeat"/>
    <property type="match status" value="2"/>
</dbReference>
<feature type="compositionally biased region" description="Basic and acidic residues" evidence="5">
    <location>
        <begin position="1275"/>
        <end position="1300"/>
    </location>
</feature>
<feature type="compositionally biased region" description="Basic and acidic residues" evidence="5">
    <location>
        <begin position="1204"/>
        <end position="1247"/>
    </location>
</feature>
<dbReference type="SUPFAM" id="SSF110296">
    <property type="entry name" value="Oligoxyloglucan reducing end-specific cellobiohydrolase"/>
    <property type="match status" value="1"/>
</dbReference>
<evidence type="ECO:0000256" key="5">
    <source>
        <dbReference type="SAM" id="MobiDB-lite"/>
    </source>
</evidence>
<keyword evidence="2" id="KW-0964">Secreted</keyword>
<organism evidence="6 7">
    <name type="scientific">Thiothrix winogradskyi</name>
    <dbReference type="NCBI Taxonomy" id="96472"/>
    <lineage>
        <taxon>Bacteria</taxon>
        <taxon>Pseudomonadati</taxon>
        <taxon>Pseudomonadota</taxon>
        <taxon>Gammaproteobacteria</taxon>
        <taxon>Thiotrichales</taxon>
        <taxon>Thiotrichaceae</taxon>
        <taxon>Thiothrix</taxon>
    </lineage>
</organism>
<protein>
    <recommendedName>
        <fullName evidence="8">DUF11 domain-containing protein</fullName>
    </recommendedName>
</protein>
<name>A0ABY3T451_9GAMM</name>
<comment type="subcellular location">
    <subcellularLocation>
        <location evidence="1">Secreted</location>
    </subcellularLocation>
</comment>
<reference evidence="6" key="1">
    <citation type="journal article" date="2022" name="Microorganisms">
        <title>Two New Species of Filamentous Sulfur Bacteria of the Genus Thiothrix, Thiothrix winogradskyi sp. nov. and 'Candidatus Thiothrix sulfatifontis' sp. nov.</title>
        <authorList>
            <person name="Ravin N.V."/>
            <person name="Rossetti S."/>
            <person name="Beletsky A.V."/>
            <person name="Kadnikov V.V."/>
            <person name="Rudenko T.S."/>
            <person name="Smolyakov D.D."/>
            <person name="Moskvitina M.I."/>
            <person name="Gureeva M.V."/>
            <person name="Mardanov A.V."/>
            <person name="Grabovich M.Y."/>
        </authorList>
    </citation>
    <scope>NUCLEOTIDE SEQUENCE</scope>
    <source>
        <strain evidence="6">CT3</strain>
    </source>
</reference>
<proteinExistence type="predicted"/>
<evidence type="ECO:0000256" key="1">
    <source>
        <dbReference type="ARBA" id="ARBA00004613"/>
    </source>
</evidence>
<feature type="compositionally biased region" description="Acidic residues" evidence="5">
    <location>
        <begin position="1191"/>
        <end position="1203"/>
    </location>
</feature>
<dbReference type="InterPro" id="IPR059100">
    <property type="entry name" value="TSP3_bac"/>
</dbReference>
<dbReference type="Gene3D" id="4.10.1080.10">
    <property type="entry name" value="TSP type-3 repeat"/>
    <property type="match status" value="2"/>
</dbReference>
<keyword evidence="7" id="KW-1185">Reference proteome</keyword>
<dbReference type="Gene3D" id="2.60.40.10">
    <property type="entry name" value="Immunoglobulins"/>
    <property type="match status" value="1"/>
</dbReference>
<evidence type="ECO:0008006" key="8">
    <source>
        <dbReference type="Google" id="ProtNLM"/>
    </source>
</evidence>
<sequence length="1908" mass="206371">MALFLGMASNGAVAQMSIFSHLCGYQWVFRGSLLFVYLCGQHSKLGAWIHKGNVQRHSVLIWSKIKQSVVLVTTFLLIFSVQPSWASTEQSINNYGIGINLLSKTSSKDFSKIQQDLMNVYLTNDEILDGFDKIGVPDEQFNDYLHDLVALNNSREIVLSSMTDLENTYNTNFSSKIPSEVDSAIESGVDDIFKRGDEEVSAYWSGFQDRHFSLNGFATSFAESTQMLVDAKDAIVSGISAIVKIRGLLHPKKFNLDSDYPNGGIELGLLSAYMENEKEAELVNNKITKIIINFGSVFYGISMNFQNGKYNNADGSLDGLKLRTDLLGFVIEVKDLSELLLSKKEFKKIDGIYKILEDINGLENSLANANKYADLLSKKDMYRLGDRDVIFANFVLAHESFLTSSLALKIIADTISAIAPKKYSKLSSNISIAIDAMNDTANAIQSGFFLVIKPTLSVDHYKVKNKLEIARIYARTFQDVNLFVAKKLGDAVLSYYPTLFTEVDGKYSYDLDKVIYHFTNNIKVINVNNVELVDLPNEWKSGDFSVSVKFCGDDTNTANLLFKNASSSTTKSMSYALSGAVDLGGGCRKYNISVDGWSIYDHTGGNADVSLSVSVAETASPIYTKRLVDMNDTDNDKLPDSWENDYFKSLGEVYHGDFDADGFSNGYEYWHHTDPTKKGSDGILNSLVLKPTQYRDGTWNYNCSLAGNYWSNVTVDGCNVTVDGNSSIAGRLTMNSGALILNGKSLSVGGSFLQAGGTLNVNGGKLVVTGDYRIQSQATDGSYTYSYGTLYMVNPADRVVVQGDFVMDSSVSHGNYKGVNYLSAGVLEIKGNFTQLSTAPNSWYLYGDAPYYNFHTSGTHRVLLSGTGKQVVNFMAASSDRSHFTELEFFNNPANVTFMPGDYTTDKLIYAEDTLSLADLSVSSLNFTLQKDIRIKLASGDAATLQANTLDLNGHTLTIEGDFIHSGGTLNVNGGKLIVTGDYRIQSQATDGSYTYSYGTLYMVNAADRVVVQGDFVMDSSGAHGNYKGANYLSAGVLEIKGNFTQLSTAPNSWYLYGDAPYYNFHTSGTHRVVLSGADKQVVSLATPSYSHLINLWLINNSGVEFKTPITISGLFEHNRNPFTLADATNSSFVDFDGDGVKDNLDPYPQDKTNTAPDSDKDGVADDKDAFPNDPKETLDTDKDGIGNNADPDDDNDGISDSDEATKGTDPLKADTDGDGVNDKDDVFPLDATESKDADKDNIGDNKDPDDDNDGMPDVWETQYGLNPLDASDASQDKDGDTLSNLDEYKKDTDPTKKDDLQPVVADLAVTLTNPSTITPDTLTKHTITVTNNGKAAAEAVVLNVDSPADEDSTGKSRTQPVALNLTQGTANCPLSHADNASISCISFPPTKTDTFNLGTIPAGQTATVEVTNRYSGYAAGNTLKVSANATTSTAETITTNNTSAQAFTLQAKRLVQGCDYRNMANVSPYPQTGSRTTNHFHALTFASKDTSPITVFGYSDTGEQAILNGDGFQWSGIFQNGTYPSNIWAVAKADTGTRHVGVSLLGGLFWSDDRITWTPVTAFQGNALNDIAYAKGRYVAVGAQGTILTSVDGINWQQATSGTTAKLAYVDTGNNEFVVGGQGVILSSTDGLVWATRATNTGQDASALEHGAVWNGSQYLLFDSAGNSHLMAANLSSLTTTVAIKPTVDGVTEVATVRTWSAIYWQDNQYIALTTQGLLTSSDGRAWTTQQAIAYPYTYQRLADKAVIAGAHGSIWAAACAPVSVTPPPTLNYFVEQKDVFPVTVVESNTLTVSGLAGVTPLTITGGEYRKNGAAYTKAKGTVQNGDTLQVRHTTSSKSATAVTTTVKLGKTALIFKSTTLVIDSVPDVVSFNSQTDVPSLTWMESNVVTVSGVNAPIAIREPLKTH</sequence>
<feature type="compositionally biased region" description="Basic and acidic residues" evidence="5">
    <location>
        <begin position="1158"/>
        <end position="1185"/>
    </location>
</feature>
<accession>A0ABY3T451</accession>
<feature type="region of interest" description="Disordered" evidence="5">
    <location>
        <begin position="1138"/>
        <end position="1300"/>
    </location>
</feature>
<dbReference type="InterPro" id="IPR028974">
    <property type="entry name" value="TSP_type-3_rpt"/>
</dbReference>
<dbReference type="InterPro" id="IPR011050">
    <property type="entry name" value="Pectin_lyase_fold/virulence"/>
</dbReference>
<evidence type="ECO:0000256" key="2">
    <source>
        <dbReference type="ARBA" id="ARBA00022525"/>
    </source>
</evidence>
<dbReference type="Pfam" id="PF18884">
    <property type="entry name" value="TSP3_bac"/>
    <property type="match status" value="3"/>
</dbReference>
<gene>
    <name evidence="6" type="ORF">L2Y54_15505</name>
</gene>
<keyword evidence="3" id="KW-0732">Signal</keyword>
<dbReference type="EMBL" id="CP091244">
    <property type="protein sequence ID" value="UJS26638.1"/>
    <property type="molecule type" value="Genomic_DNA"/>
</dbReference>
<evidence type="ECO:0000313" key="7">
    <source>
        <dbReference type="Proteomes" id="UP001054801"/>
    </source>
</evidence>
<keyword evidence="4" id="KW-0106">Calcium</keyword>
<evidence type="ECO:0000256" key="3">
    <source>
        <dbReference type="ARBA" id="ARBA00022729"/>
    </source>
</evidence>
<evidence type="ECO:0000313" key="6">
    <source>
        <dbReference type="EMBL" id="UJS26638.1"/>
    </source>
</evidence>